<dbReference type="Proteomes" id="UP001293593">
    <property type="component" value="Unassembled WGS sequence"/>
</dbReference>
<dbReference type="EMBL" id="JAWXYG010000003">
    <property type="protein sequence ID" value="KAK4278731.1"/>
    <property type="molecule type" value="Genomic_DNA"/>
</dbReference>
<dbReference type="PANTHER" id="PTHR35109:SF2">
    <property type="entry name" value="LATE EMBRYOGENESIS ABUNDANT PROTEIN"/>
    <property type="match status" value="1"/>
</dbReference>
<organism evidence="2 3">
    <name type="scientific">Acacia crassicarpa</name>
    <name type="common">northern wattle</name>
    <dbReference type="NCBI Taxonomy" id="499986"/>
    <lineage>
        <taxon>Eukaryota</taxon>
        <taxon>Viridiplantae</taxon>
        <taxon>Streptophyta</taxon>
        <taxon>Embryophyta</taxon>
        <taxon>Tracheophyta</taxon>
        <taxon>Spermatophyta</taxon>
        <taxon>Magnoliopsida</taxon>
        <taxon>eudicotyledons</taxon>
        <taxon>Gunneridae</taxon>
        <taxon>Pentapetalae</taxon>
        <taxon>rosids</taxon>
        <taxon>fabids</taxon>
        <taxon>Fabales</taxon>
        <taxon>Fabaceae</taxon>
        <taxon>Caesalpinioideae</taxon>
        <taxon>mimosoid clade</taxon>
        <taxon>Acacieae</taxon>
        <taxon>Acacia</taxon>
    </lineage>
</organism>
<accession>A0AAE1MWW4</accession>
<feature type="compositionally biased region" description="Basic and acidic residues" evidence="1">
    <location>
        <begin position="36"/>
        <end position="52"/>
    </location>
</feature>
<comment type="caution">
    <text evidence="2">The sequence shown here is derived from an EMBL/GenBank/DDBJ whole genome shotgun (WGS) entry which is preliminary data.</text>
</comment>
<reference evidence="2" key="1">
    <citation type="submission" date="2023-10" db="EMBL/GenBank/DDBJ databases">
        <title>Chromosome-level genome of the transformable northern wattle, Acacia crassicarpa.</title>
        <authorList>
            <person name="Massaro I."/>
            <person name="Sinha N.R."/>
            <person name="Poethig S."/>
            <person name="Leichty A.R."/>
        </authorList>
    </citation>
    <scope>NUCLEOTIDE SEQUENCE</scope>
    <source>
        <strain evidence="2">Acra3RX</strain>
        <tissue evidence="2">Leaf</tissue>
    </source>
</reference>
<evidence type="ECO:0000313" key="2">
    <source>
        <dbReference type="EMBL" id="KAK4278731.1"/>
    </source>
</evidence>
<protein>
    <recommendedName>
        <fullName evidence="4">Late embryogenesis abundant protein</fullName>
    </recommendedName>
</protein>
<evidence type="ECO:0008006" key="4">
    <source>
        <dbReference type="Google" id="ProtNLM"/>
    </source>
</evidence>
<dbReference type="PANTHER" id="PTHR35109">
    <property type="entry name" value="GLUTAMATE RACEMASE"/>
    <property type="match status" value="1"/>
</dbReference>
<gene>
    <name evidence="2" type="ORF">QN277_016536</name>
</gene>
<keyword evidence="3" id="KW-1185">Reference proteome</keyword>
<evidence type="ECO:0000313" key="3">
    <source>
        <dbReference type="Proteomes" id="UP001293593"/>
    </source>
</evidence>
<sequence>MASSLTRVSQTMNTMISKPVIRKSFHTKNSPTGTAKKMEMEEPMKKKQHMEGNDDNALTWVPHEKTGIYYPKGQEKIMEDVPHHAGRDVGVNWFSIKH</sequence>
<proteinExistence type="predicted"/>
<evidence type="ECO:0000256" key="1">
    <source>
        <dbReference type="SAM" id="MobiDB-lite"/>
    </source>
</evidence>
<dbReference type="InterPro" id="IPR004926">
    <property type="entry name" value="LEA_3a"/>
</dbReference>
<name>A0AAE1MWW4_9FABA</name>
<dbReference type="Pfam" id="PF03242">
    <property type="entry name" value="LEA_3a"/>
    <property type="match status" value="1"/>
</dbReference>
<dbReference type="AlphaFoldDB" id="A0AAE1MWW4"/>
<feature type="compositionally biased region" description="Polar residues" evidence="1">
    <location>
        <begin position="1"/>
        <end position="16"/>
    </location>
</feature>
<feature type="region of interest" description="Disordered" evidence="1">
    <location>
        <begin position="1"/>
        <end position="58"/>
    </location>
</feature>